<sequence length="431" mass="43716">MDIDQLLYRLAVALGIGLLTGLERGWQTREAMPGSRAAGIRTFALCGVLGGLTAALGQATGSAEGTALVLGIGFAAYAAVVALFQREANRAADTYSATTLVAALLTYILGAYAVLGDTRVAAAAAVAVTGILAAREDMHSLVARLTWPELRSTLVLLAMTLIVLPLLPDTPIGPAGSVNARDVWLIAIVLAGVSFVGYGAVKMFGAERGVLLAALAGGLVSSTAVTMTSARRAAAGEGSAELLTAGVAIASAVSFLRVLAIAAAIKPDLVALLAAPLVAATVAACVYAAITATWRVKEGDGRAQRPAEFKNPFSFWPVVGFALFLGAVIVLGRVVGERYGAQGALLGALAVGLADVDSITVSLSRLVPQPLSALDATQAILAAVASNMMAKLVAGAAIGRHRFAVELTIVTALCYAAALVGLWGAALMTGR</sequence>
<dbReference type="PANTHER" id="PTHR39084:SF1">
    <property type="entry name" value="DUF4010 DOMAIN-CONTAINING PROTEIN"/>
    <property type="match status" value="1"/>
</dbReference>
<dbReference type="EMBL" id="CP031417">
    <property type="protein sequence ID" value="AXK79641.1"/>
    <property type="molecule type" value="Genomic_DNA"/>
</dbReference>
<protein>
    <submittedName>
        <fullName evidence="4">DUF4010 domain-containing protein</fullName>
    </submittedName>
</protein>
<evidence type="ECO:0000313" key="5">
    <source>
        <dbReference type="Proteomes" id="UP000254889"/>
    </source>
</evidence>
<feature type="transmembrane region" description="Helical" evidence="1">
    <location>
        <begin position="6"/>
        <end position="26"/>
    </location>
</feature>
<feature type="transmembrane region" description="Helical" evidence="1">
    <location>
        <begin position="210"/>
        <end position="230"/>
    </location>
</feature>
<feature type="transmembrane region" description="Helical" evidence="1">
    <location>
        <begin position="38"/>
        <end position="59"/>
    </location>
</feature>
<dbReference type="Proteomes" id="UP000254889">
    <property type="component" value="Chromosome"/>
</dbReference>
<evidence type="ECO:0000313" key="4">
    <source>
        <dbReference type="EMBL" id="AXK79641.1"/>
    </source>
</evidence>
<proteinExistence type="predicted"/>
<feature type="transmembrane region" description="Helical" evidence="1">
    <location>
        <begin position="65"/>
        <end position="84"/>
    </location>
</feature>
<keyword evidence="1" id="KW-0812">Transmembrane</keyword>
<gene>
    <name evidence="4" type="ORF">DW352_03370</name>
</gene>
<feature type="transmembrane region" description="Helical" evidence="1">
    <location>
        <begin position="314"/>
        <end position="332"/>
    </location>
</feature>
<dbReference type="Pfam" id="PF13194">
    <property type="entry name" value="DUF4010"/>
    <property type="match status" value="1"/>
</dbReference>
<feature type="transmembrane region" description="Helical" evidence="1">
    <location>
        <begin position="405"/>
        <end position="426"/>
    </location>
</feature>
<dbReference type="Pfam" id="PF02308">
    <property type="entry name" value="MgtC"/>
    <property type="match status" value="1"/>
</dbReference>
<feature type="transmembrane region" description="Helical" evidence="1">
    <location>
        <begin position="379"/>
        <end position="398"/>
    </location>
</feature>
<name>A0A345ZRU4_9HYPH</name>
<feature type="domain" description="MgtC/SapB/SrpB/YhiD N-terminal" evidence="2">
    <location>
        <begin position="10"/>
        <end position="140"/>
    </location>
</feature>
<dbReference type="InterPro" id="IPR049177">
    <property type="entry name" value="MgtC_SapB_SrpB_YhiD_N"/>
</dbReference>
<dbReference type="PANTHER" id="PTHR39084">
    <property type="entry name" value="MEMBRANE PROTEIN-RELATED"/>
    <property type="match status" value="1"/>
</dbReference>
<evidence type="ECO:0000259" key="3">
    <source>
        <dbReference type="Pfam" id="PF13194"/>
    </source>
</evidence>
<feature type="transmembrane region" description="Helical" evidence="1">
    <location>
        <begin position="242"/>
        <end position="262"/>
    </location>
</feature>
<keyword evidence="5" id="KW-1185">Reference proteome</keyword>
<feature type="transmembrane region" description="Helical" evidence="1">
    <location>
        <begin position="183"/>
        <end position="201"/>
    </location>
</feature>
<feature type="domain" description="DUF4010" evidence="3">
    <location>
        <begin position="188"/>
        <end position="399"/>
    </location>
</feature>
<dbReference type="KEGG" id="ptaw:DW352_03370"/>
<dbReference type="InterPro" id="IPR025105">
    <property type="entry name" value="DUF4010"/>
</dbReference>
<feature type="transmembrane region" description="Helical" evidence="1">
    <location>
        <begin position="96"/>
        <end position="114"/>
    </location>
</feature>
<reference evidence="4 5" key="1">
    <citation type="submission" date="2018-07" db="EMBL/GenBank/DDBJ databases">
        <authorList>
            <person name="Quirk P.G."/>
            <person name="Krulwich T.A."/>
        </authorList>
    </citation>
    <scope>NUCLEOTIDE SEQUENCE [LARGE SCALE GENOMIC DNA]</scope>
    <source>
        <strain evidence="4 5">CC-BB4</strain>
    </source>
</reference>
<dbReference type="RefSeq" id="WP_115688533.1">
    <property type="nucleotide sequence ID" value="NZ_CP031417.1"/>
</dbReference>
<dbReference type="AlphaFoldDB" id="A0A345ZRU4"/>
<dbReference type="OrthoDB" id="9813718at2"/>
<keyword evidence="1" id="KW-0472">Membrane</keyword>
<feature type="transmembrane region" description="Helical" evidence="1">
    <location>
        <begin position="344"/>
        <end position="367"/>
    </location>
</feature>
<accession>A0A345ZRU4</accession>
<keyword evidence="1" id="KW-1133">Transmembrane helix</keyword>
<evidence type="ECO:0000259" key="2">
    <source>
        <dbReference type="Pfam" id="PF02308"/>
    </source>
</evidence>
<evidence type="ECO:0000256" key="1">
    <source>
        <dbReference type="SAM" id="Phobius"/>
    </source>
</evidence>
<organism evidence="4 5">
    <name type="scientific">Pseudolabrys taiwanensis</name>
    <dbReference type="NCBI Taxonomy" id="331696"/>
    <lineage>
        <taxon>Bacteria</taxon>
        <taxon>Pseudomonadati</taxon>
        <taxon>Pseudomonadota</taxon>
        <taxon>Alphaproteobacteria</taxon>
        <taxon>Hyphomicrobiales</taxon>
        <taxon>Xanthobacteraceae</taxon>
        <taxon>Pseudolabrys</taxon>
    </lineage>
</organism>
<feature type="transmembrane region" description="Helical" evidence="1">
    <location>
        <begin position="269"/>
        <end position="294"/>
    </location>
</feature>
<feature type="transmembrane region" description="Helical" evidence="1">
    <location>
        <begin position="150"/>
        <end position="168"/>
    </location>
</feature>